<evidence type="ECO:0000256" key="1">
    <source>
        <dbReference type="ARBA" id="ARBA00023118"/>
    </source>
</evidence>
<dbReference type="InterPro" id="IPR006116">
    <property type="entry name" value="NT_2-5OAS_ClassI-CCAase"/>
</dbReference>
<organism evidence="2 3">
    <name type="scientific">Flectobacillus longus</name>
    <dbReference type="NCBI Taxonomy" id="2984207"/>
    <lineage>
        <taxon>Bacteria</taxon>
        <taxon>Pseudomonadati</taxon>
        <taxon>Bacteroidota</taxon>
        <taxon>Cytophagia</taxon>
        <taxon>Cytophagales</taxon>
        <taxon>Flectobacillaceae</taxon>
        <taxon>Flectobacillus</taxon>
    </lineage>
</organism>
<sequence>MSVQTHLSTTSSRLILTSDEDISIYNSISTLQTRLKDWFGNAVVSHFMFGSYTRNTILPRNIDTNSDIDYMLVFDNSDSKKPQAFLDRIKKFVDAKYSTSEVYQSYPTIVLKLNHIKFELVPAYKYSVWYDSFKIPSKVTYDNWIDTDPSKLKIELTNKNTDTKSLIKPLVRLLKYWNVRENKIYSSYEIERFVIDNIFVQTSSIKTIFFEAIDDLYAKRWSLPEYKRLKVEKAKDIVDKTRKYEYDGMPYKAEEEIKKLIPVYGE</sequence>
<dbReference type="Proteomes" id="UP001236569">
    <property type="component" value="Unassembled WGS sequence"/>
</dbReference>
<evidence type="ECO:0008006" key="4">
    <source>
        <dbReference type="Google" id="ProtNLM"/>
    </source>
</evidence>
<dbReference type="EMBL" id="JASHID010000036">
    <property type="protein sequence ID" value="MDI9867554.1"/>
    <property type="molecule type" value="Genomic_DNA"/>
</dbReference>
<keyword evidence="1" id="KW-0051">Antiviral defense</keyword>
<protein>
    <recommendedName>
        <fullName evidence="4">Nucleotidyltransferase</fullName>
    </recommendedName>
</protein>
<gene>
    <name evidence="2" type="ORF">QM480_24630</name>
</gene>
<dbReference type="Gene3D" id="3.30.460.10">
    <property type="entry name" value="Beta Polymerase, domain 2"/>
    <property type="match status" value="1"/>
</dbReference>
<evidence type="ECO:0000313" key="3">
    <source>
        <dbReference type="Proteomes" id="UP001236569"/>
    </source>
</evidence>
<name>A0ABT6YVE0_9BACT</name>
<comment type="caution">
    <text evidence="2">The sequence shown here is derived from an EMBL/GenBank/DDBJ whole genome shotgun (WGS) entry which is preliminary data.</text>
</comment>
<dbReference type="InterPro" id="IPR043519">
    <property type="entry name" value="NT_sf"/>
</dbReference>
<accession>A0ABT6YVE0</accession>
<dbReference type="SUPFAM" id="SSF81301">
    <property type="entry name" value="Nucleotidyltransferase"/>
    <property type="match status" value="1"/>
</dbReference>
<dbReference type="RefSeq" id="WP_283372180.1">
    <property type="nucleotide sequence ID" value="NZ_JASHID010000036.1"/>
</dbReference>
<reference evidence="2 3" key="1">
    <citation type="submission" date="2023-05" db="EMBL/GenBank/DDBJ databases">
        <title>Novel species of genus Flectobacillus isolated from stream in China.</title>
        <authorList>
            <person name="Lu H."/>
        </authorList>
    </citation>
    <scope>NUCLEOTIDE SEQUENCE [LARGE SCALE GENOMIC DNA]</scope>
    <source>
        <strain evidence="2 3">DC10W</strain>
    </source>
</reference>
<proteinExistence type="predicted"/>
<evidence type="ECO:0000313" key="2">
    <source>
        <dbReference type="EMBL" id="MDI9867554.1"/>
    </source>
</evidence>
<dbReference type="Pfam" id="PF18144">
    <property type="entry name" value="SMODS"/>
    <property type="match status" value="1"/>
</dbReference>
<keyword evidence="3" id="KW-1185">Reference proteome</keyword>
<dbReference type="CDD" id="cd05400">
    <property type="entry name" value="NT_2-5OAS_ClassI-CCAase"/>
    <property type="match status" value="1"/>
</dbReference>